<keyword evidence="1" id="KW-0143">Chaperone</keyword>
<dbReference type="GO" id="GO:0044183">
    <property type="term" value="F:protein folding chaperone"/>
    <property type="evidence" value="ECO:0007669"/>
    <property type="project" value="InterPro"/>
</dbReference>
<dbReference type="CDD" id="cd00320">
    <property type="entry name" value="cpn10"/>
    <property type="match status" value="1"/>
</dbReference>
<evidence type="ECO:0000256" key="1">
    <source>
        <dbReference type="ARBA" id="ARBA00023186"/>
    </source>
</evidence>
<organism evidence="2">
    <name type="scientific">uncultured virus</name>
    <dbReference type="NCBI Taxonomy" id="340016"/>
    <lineage>
        <taxon>Viruses</taxon>
        <taxon>environmental samples</taxon>
    </lineage>
</organism>
<dbReference type="InterPro" id="IPR037124">
    <property type="entry name" value="Chaperonin_GroES_sf"/>
</dbReference>
<dbReference type="EMBL" id="KU970892">
    <property type="protein sequence ID" value="ASN63486.1"/>
    <property type="molecule type" value="Genomic_DNA"/>
</dbReference>
<dbReference type="Pfam" id="PF00166">
    <property type="entry name" value="Cpn10"/>
    <property type="match status" value="1"/>
</dbReference>
<dbReference type="InterPro" id="IPR020818">
    <property type="entry name" value="Chaperonin_GroES"/>
</dbReference>
<name>A0A221S3H0_9VIRU</name>
<gene>
    <name evidence="2" type="primary">groES</name>
</gene>
<dbReference type="SUPFAM" id="SSF50129">
    <property type="entry name" value="GroES-like"/>
    <property type="match status" value="1"/>
</dbReference>
<proteinExistence type="predicted"/>
<dbReference type="GO" id="GO:0005524">
    <property type="term" value="F:ATP binding"/>
    <property type="evidence" value="ECO:0007669"/>
    <property type="project" value="InterPro"/>
</dbReference>
<evidence type="ECO:0000313" key="2">
    <source>
        <dbReference type="EMBL" id="ASN63486.1"/>
    </source>
</evidence>
<dbReference type="Gene3D" id="2.30.33.40">
    <property type="entry name" value="GroES chaperonin"/>
    <property type="match status" value="1"/>
</dbReference>
<accession>A0A221S3H0</accession>
<dbReference type="InterPro" id="IPR011032">
    <property type="entry name" value="GroES-like_sf"/>
</dbReference>
<dbReference type="SMART" id="SM00883">
    <property type="entry name" value="Cpn10"/>
    <property type="match status" value="1"/>
</dbReference>
<sequence length="140" mass="15487">MRQPALQKAIKNDQWISGNEDSLKDPNPLPEIPGFNILVRPVSIKSTTKGGILLPDSTVDDMAYLTTVGKVLAVGDLAYQDKDKFTTGAWCKPGDYVCYGKHAGVKMIYKGVKVILLYDDQVMLRVENPKDLDPTFNLSN</sequence>
<protein>
    <submittedName>
        <fullName evidence="2">Co-chaperonin GroES</fullName>
    </submittedName>
</protein>
<reference evidence="2" key="1">
    <citation type="submission" date="2016-03" db="EMBL/GenBank/DDBJ databases">
        <title>Novel chaperonins are prevalent in the virioplankton and link to viral biology and ecology.</title>
        <authorList>
            <person name="Marine R.L."/>
            <person name="Nasko D.J."/>
            <person name="Polson S.W."/>
            <person name="Wommack K.E."/>
        </authorList>
    </citation>
    <scope>NUCLEOTIDE SEQUENCE</scope>
</reference>